<dbReference type="InParanoid" id="B0DET0"/>
<dbReference type="Proteomes" id="UP000001194">
    <property type="component" value="Unassembled WGS sequence"/>
</dbReference>
<name>B0DET0_LACBS</name>
<dbReference type="OrthoDB" id="10468226at2759"/>
<keyword evidence="2" id="KW-1185">Reference proteome</keyword>
<dbReference type="GeneID" id="6077960"/>
<gene>
    <name evidence="1" type="ORF">LACBIDRAFT_328412</name>
</gene>
<organism evidence="2">
    <name type="scientific">Laccaria bicolor (strain S238N-H82 / ATCC MYA-4686)</name>
    <name type="common">Bicoloured deceiver</name>
    <name type="synonym">Laccaria laccata var. bicolor</name>
    <dbReference type="NCBI Taxonomy" id="486041"/>
    <lineage>
        <taxon>Eukaryota</taxon>
        <taxon>Fungi</taxon>
        <taxon>Dikarya</taxon>
        <taxon>Basidiomycota</taxon>
        <taxon>Agaricomycotina</taxon>
        <taxon>Agaricomycetes</taxon>
        <taxon>Agaricomycetidae</taxon>
        <taxon>Agaricales</taxon>
        <taxon>Agaricineae</taxon>
        <taxon>Hydnangiaceae</taxon>
        <taxon>Laccaria</taxon>
    </lineage>
</organism>
<evidence type="ECO:0000313" key="1">
    <source>
        <dbReference type="EMBL" id="EDR06993.1"/>
    </source>
</evidence>
<dbReference type="KEGG" id="lbc:LACBIDRAFT_328412"/>
<evidence type="ECO:0000313" key="2">
    <source>
        <dbReference type="Proteomes" id="UP000001194"/>
    </source>
</evidence>
<sequence>MGKAAHPNHKDHCVVYYYRNQEALQRKARERAQREILSFRNAEKLRVSAKELAPILAAMDGASESLESGNSTDTRRAVGVVATTKCPLFETTKLVVSAFLDYNVSALLDYNVSAFFISKVIGDMIEGLG</sequence>
<accession>B0DET0</accession>
<dbReference type="RefSeq" id="XP_001882366.1">
    <property type="nucleotide sequence ID" value="XM_001882331.1"/>
</dbReference>
<proteinExistence type="predicted"/>
<dbReference type="AlphaFoldDB" id="B0DET0"/>
<reference evidence="1 2" key="1">
    <citation type="journal article" date="2008" name="Nature">
        <title>The genome of Laccaria bicolor provides insights into mycorrhizal symbiosis.</title>
        <authorList>
            <person name="Martin F."/>
            <person name="Aerts A."/>
            <person name="Ahren D."/>
            <person name="Brun A."/>
            <person name="Danchin E.G.J."/>
            <person name="Duchaussoy F."/>
            <person name="Gibon J."/>
            <person name="Kohler A."/>
            <person name="Lindquist E."/>
            <person name="Pereda V."/>
            <person name="Salamov A."/>
            <person name="Shapiro H.J."/>
            <person name="Wuyts J."/>
            <person name="Blaudez D."/>
            <person name="Buee M."/>
            <person name="Brokstein P."/>
            <person name="Canbaeck B."/>
            <person name="Cohen D."/>
            <person name="Courty P.E."/>
            <person name="Coutinho P.M."/>
            <person name="Delaruelle C."/>
            <person name="Detter J.C."/>
            <person name="Deveau A."/>
            <person name="DiFazio S."/>
            <person name="Duplessis S."/>
            <person name="Fraissinet-Tachet L."/>
            <person name="Lucic E."/>
            <person name="Frey-Klett P."/>
            <person name="Fourrey C."/>
            <person name="Feussner I."/>
            <person name="Gay G."/>
            <person name="Grimwood J."/>
            <person name="Hoegger P.J."/>
            <person name="Jain P."/>
            <person name="Kilaru S."/>
            <person name="Labbe J."/>
            <person name="Lin Y.C."/>
            <person name="Legue V."/>
            <person name="Le Tacon F."/>
            <person name="Marmeisse R."/>
            <person name="Melayah D."/>
            <person name="Montanini B."/>
            <person name="Muratet M."/>
            <person name="Nehls U."/>
            <person name="Niculita-Hirzel H."/>
            <person name="Oudot-Le Secq M.P."/>
            <person name="Peter M."/>
            <person name="Quesneville H."/>
            <person name="Rajashekar B."/>
            <person name="Reich M."/>
            <person name="Rouhier N."/>
            <person name="Schmutz J."/>
            <person name="Yin T."/>
            <person name="Chalot M."/>
            <person name="Henrissat B."/>
            <person name="Kuees U."/>
            <person name="Lucas S."/>
            <person name="Van de Peer Y."/>
            <person name="Podila G.K."/>
            <person name="Polle A."/>
            <person name="Pukkila P.J."/>
            <person name="Richardson P.M."/>
            <person name="Rouze P."/>
            <person name="Sanders I.R."/>
            <person name="Stajich J.E."/>
            <person name="Tunlid A."/>
            <person name="Tuskan G."/>
            <person name="Grigoriev I.V."/>
        </authorList>
    </citation>
    <scope>NUCLEOTIDE SEQUENCE [LARGE SCALE GENOMIC DNA]</scope>
    <source>
        <strain evidence="2">S238N-H82 / ATCC MYA-4686</strain>
    </source>
</reference>
<dbReference type="HOGENOM" id="CLU_1949189_0_0_1"/>
<protein>
    <submittedName>
        <fullName evidence="1">Predicted protein</fullName>
    </submittedName>
</protein>
<dbReference type="EMBL" id="DS547106">
    <property type="protein sequence ID" value="EDR06993.1"/>
    <property type="molecule type" value="Genomic_DNA"/>
</dbReference>